<dbReference type="InterPro" id="IPR023753">
    <property type="entry name" value="FAD/NAD-binding_dom"/>
</dbReference>
<accession>A0A7G9YUS2</accession>
<dbReference type="Gene3D" id="3.30.390.30">
    <property type="match status" value="1"/>
</dbReference>
<keyword evidence="7" id="KW-0560">Oxidoreductase</keyword>
<proteinExistence type="inferred from homology"/>
<dbReference type="SUPFAM" id="SSF55424">
    <property type="entry name" value="FAD/NAD-linked reductases, dimerisation (C-terminal) domain"/>
    <property type="match status" value="1"/>
</dbReference>
<evidence type="ECO:0000313" key="7">
    <source>
        <dbReference type="EMBL" id="QNO51756.1"/>
    </source>
</evidence>
<dbReference type="PRINTS" id="PR00411">
    <property type="entry name" value="PNDRDTASEI"/>
</dbReference>
<dbReference type="AlphaFoldDB" id="A0A7G9YUS2"/>
<evidence type="ECO:0000259" key="6">
    <source>
        <dbReference type="Pfam" id="PF07992"/>
    </source>
</evidence>
<reference evidence="7" key="1">
    <citation type="submission" date="2020-06" db="EMBL/GenBank/DDBJ databases">
        <title>Unique genomic features of the anaerobic methanotrophic archaea.</title>
        <authorList>
            <person name="Chadwick G.L."/>
            <person name="Skennerton C.T."/>
            <person name="Laso-Perez R."/>
            <person name="Leu A.O."/>
            <person name="Speth D.R."/>
            <person name="Yu H."/>
            <person name="Morgan-Lang C."/>
            <person name="Hatzenpichler R."/>
            <person name="Goudeau D."/>
            <person name="Malmstrom R."/>
            <person name="Brazelton W.J."/>
            <person name="Woyke T."/>
            <person name="Hallam S.J."/>
            <person name="Tyson G.W."/>
            <person name="Wegener G."/>
            <person name="Boetius A."/>
            <person name="Orphan V."/>
        </authorList>
    </citation>
    <scope>NUCLEOTIDE SEQUENCE</scope>
</reference>
<evidence type="ECO:0000256" key="1">
    <source>
        <dbReference type="ARBA" id="ARBA00001974"/>
    </source>
</evidence>
<dbReference type="GO" id="GO:0050451">
    <property type="term" value="F:CoA-disulfide reductase (NADPH) activity"/>
    <property type="evidence" value="ECO:0007669"/>
    <property type="project" value="UniProtKB-EC"/>
</dbReference>
<sequence length="466" mass="50672">MVKKIVIVGGGIAGIYVMRNLLARKGEVEEGMDFTVLKREKSGWVSTCGLPFALRGWYEIDRTEINKPQFFRDQGVDFRTETEVTKLNLEQSSVALKTGEELKYDFLVIATGRKQFVKETELEGVYTFNNEDDAKKIEAALNKEGVKNAYIRGRGIIGLQAAAAFATRGLETTVHGGPPSLLPSSLDPDMGDMVKERMEKDGVRFILDRREITAIKGHEGRAKSVVIGEREEEKEEIPADIVIIGKWMIPEIDLAWKAGVDTGESRGIVTDRAMHVKKGREHISNVYAVGDCTEVVDAITHRPRLNQLASTAVTQATVIADNILSDMSGQPSLYSPCEYCFGPTVADVGGVLIGSVGVTSEAASRAGIKTISGKATKLVKARYFPGATPLTLKLIFDAYTKKLIGAQMVGEAGVAERVNELGVAIRAGMTAAEIRNMERCYDPSQALLIDVTIDAAEKALGIAPVY</sequence>
<keyword evidence="3" id="KW-0285">Flavoprotein</keyword>
<dbReference type="EMBL" id="MT631477">
    <property type="protein sequence ID" value="QNO51756.1"/>
    <property type="molecule type" value="Genomic_DNA"/>
</dbReference>
<dbReference type="Pfam" id="PF07992">
    <property type="entry name" value="Pyr_redox_2"/>
    <property type="match status" value="1"/>
</dbReference>
<dbReference type="InterPro" id="IPR004099">
    <property type="entry name" value="Pyr_nucl-diS_OxRdtase_dimer"/>
</dbReference>
<dbReference type="Gene3D" id="3.50.50.60">
    <property type="entry name" value="FAD/NAD(P)-binding domain"/>
    <property type="match status" value="2"/>
</dbReference>
<dbReference type="PANTHER" id="PTHR43429:SF3">
    <property type="entry name" value="NITRITE REDUCTASE [NAD(P)H]"/>
    <property type="match status" value="1"/>
</dbReference>
<dbReference type="InterPro" id="IPR036188">
    <property type="entry name" value="FAD/NAD-bd_sf"/>
</dbReference>
<keyword evidence="4" id="KW-0274">FAD</keyword>
<organism evidence="7">
    <name type="scientific">Candidatus Methanophagaceae archaeon ANME-1 ERB6</name>
    <dbReference type="NCBI Taxonomy" id="2759912"/>
    <lineage>
        <taxon>Archaea</taxon>
        <taxon>Methanobacteriati</taxon>
        <taxon>Methanobacteriota</taxon>
        <taxon>Stenosarchaea group</taxon>
        <taxon>Methanomicrobia</taxon>
        <taxon>Candidatus Methanophagales</taxon>
        <taxon>Candidatus Methanophagaceae</taxon>
    </lineage>
</organism>
<feature type="domain" description="FAD/NAD(P)-binding" evidence="6">
    <location>
        <begin position="4"/>
        <end position="315"/>
    </location>
</feature>
<feature type="domain" description="Pyridine nucleotide-disulphide oxidoreductase dimerisation" evidence="5">
    <location>
        <begin position="353"/>
        <end position="436"/>
    </location>
</feature>
<dbReference type="InterPro" id="IPR016156">
    <property type="entry name" value="FAD/NAD-linked_Rdtase_dimer_sf"/>
</dbReference>
<dbReference type="EC" id="1.8.1.14" evidence="7"/>
<evidence type="ECO:0000256" key="2">
    <source>
        <dbReference type="ARBA" id="ARBA00009130"/>
    </source>
</evidence>
<evidence type="ECO:0000256" key="3">
    <source>
        <dbReference type="ARBA" id="ARBA00022630"/>
    </source>
</evidence>
<dbReference type="Pfam" id="PF02852">
    <property type="entry name" value="Pyr_redox_dim"/>
    <property type="match status" value="1"/>
</dbReference>
<dbReference type="SUPFAM" id="SSF51905">
    <property type="entry name" value="FAD/NAD(P)-binding domain"/>
    <property type="match status" value="2"/>
</dbReference>
<evidence type="ECO:0000256" key="4">
    <source>
        <dbReference type="ARBA" id="ARBA00022827"/>
    </source>
</evidence>
<comment type="cofactor">
    <cofactor evidence="1">
        <name>FAD</name>
        <dbReference type="ChEBI" id="CHEBI:57692"/>
    </cofactor>
</comment>
<dbReference type="PANTHER" id="PTHR43429">
    <property type="entry name" value="PYRIDINE NUCLEOTIDE-DISULFIDE OXIDOREDUCTASE DOMAIN-CONTAINING"/>
    <property type="match status" value="1"/>
</dbReference>
<name>A0A7G9YUS2_9EURY</name>
<evidence type="ECO:0000259" key="5">
    <source>
        <dbReference type="Pfam" id="PF02852"/>
    </source>
</evidence>
<dbReference type="InterPro" id="IPR050260">
    <property type="entry name" value="FAD-bd_OxRdtase"/>
</dbReference>
<comment type="similarity">
    <text evidence="2">Belongs to the class-III pyridine nucleotide-disulfide oxidoreductase family.</text>
</comment>
<protein>
    <submittedName>
        <fullName evidence="7">Coenzyme A disulfide reductase</fullName>
        <ecNumber evidence="7">1.8.1.14</ecNumber>
    </submittedName>
</protein>
<gene>
    <name evidence="7" type="ORF">LBHPMFOL_00026</name>
</gene>